<evidence type="ECO:0000313" key="3">
    <source>
        <dbReference type="EMBL" id="OAD43071.1"/>
    </source>
</evidence>
<dbReference type="Proteomes" id="UP000185680">
    <property type="component" value="Chromosome"/>
</dbReference>
<keyword evidence="1" id="KW-0472">Membrane</keyword>
<dbReference type="RefSeq" id="WP_066087380.1">
    <property type="nucleotide sequence ID" value="NZ_CP017476.1"/>
</dbReference>
<dbReference type="Proteomes" id="UP000185657">
    <property type="component" value="Unassembled WGS sequence"/>
</dbReference>
<keyword evidence="1" id="KW-0812">Transmembrane</keyword>
<organism evidence="2 5">
    <name type="scientific">Hydrogenophaga crassostreae</name>
    <dbReference type="NCBI Taxonomy" id="1763535"/>
    <lineage>
        <taxon>Bacteria</taxon>
        <taxon>Pseudomonadati</taxon>
        <taxon>Pseudomonadota</taxon>
        <taxon>Betaproteobacteria</taxon>
        <taxon>Burkholderiales</taxon>
        <taxon>Comamonadaceae</taxon>
        <taxon>Hydrogenophaga</taxon>
    </lineage>
</organism>
<reference evidence="3 4" key="1">
    <citation type="submission" date="2016-02" db="EMBL/GenBank/DDBJ databases">
        <title>Draft genome sequence of Hydrogenophaga sp. LPB0072.</title>
        <authorList>
            <person name="Shin S.-K."/>
            <person name="Yi H."/>
        </authorList>
    </citation>
    <scope>NUCLEOTIDE SEQUENCE [LARGE SCALE GENOMIC DNA]</scope>
    <source>
        <strain evidence="3 4">LPB0072</strain>
    </source>
</reference>
<evidence type="ECO:0000313" key="5">
    <source>
        <dbReference type="Proteomes" id="UP000185680"/>
    </source>
</evidence>
<feature type="transmembrane region" description="Helical" evidence="1">
    <location>
        <begin position="20"/>
        <end position="39"/>
    </location>
</feature>
<dbReference type="InterPro" id="IPR021836">
    <property type="entry name" value="DUF3429"/>
</dbReference>
<dbReference type="STRING" id="1763535.LPB072_18430"/>
<sequence>MSLPIATETDDPRDTALVRTLGQGGLIPFVLLASMLWLVSDHLQAWVAMALVAYAALIVSFLGGIHWGIGWQAGLRERLDKQTPRALHAQRRHFLWGFVPPLLAWPGALMPAFAGLAWLGFLLIIGYLADRALYPRAGLQQWLTLRFRLSTVAALSCFIGAGAL</sequence>
<dbReference type="Pfam" id="PF11911">
    <property type="entry name" value="DUF3429"/>
    <property type="match status" value="1"/>
</dbReference>
<accession>A0A167IKA7</accession>
<dbReference type="KEGG" id="hyl:LPB072_18430"/>
<proteinExistence type="predicted"/>
<keyword evidence="4" id="KW-1185">Reference proteome</keyword>
<feature type="transmembrane region" description="Helical" evidence="1">
    <location>
        <begin position="46"/>
        <end position="69"/>
    </location>
</feature>
<dbReference type="EMBL" id="LVWD01000005">
    <property type="protein sequence ID" value="OAD43071.1"/>
    <property type="molecule type" value="Genomic_DNA"/>
</dbReference>
<dbReference type="PANTHER" id="PTHR15887">
    <property type="entry name" value="TRANSMEMBRANE PROTEIN 69"/>
    <property type="match status" value="1"/>
</dbReference>
<protein>
    <recommendedName>
        <fullName evidence="6">DUF3429 domain-containing protein</fullName>
    </recommendedName>
</protein>
<gene>
    <name evidence="2" type="ORF">LPB072_18430</name>
    <name evidence="3" type="ORF">LPB72_06120</name>
</gene>
<evidence type="ECO:0008006" key="6">
    <source>
        <dbReference type="Google" id="ProtNLM"/>
    </source>
</evidence>
<dbReference type="AlphaFoldDB" id="A0A167IKA7"/>
<evidence type="ECO:0000313" key="2">
    <source>
        <dbReference type="EMBL" id="AOW14519.1"/>
    </source>
</evidence>
<feature type="transmembrane region" description="Helical" evidence="1">
    <location>
        <begin position="103"/>
        <end position="125"/>
    </location>
</feature>
<keyword evidence="1" id="KW-1133">Transmembrane helix</keyword>
<reference evidence="2 5" key="2">
    <citation type="submission" date="2016-10" db="EMBL/GenBank/DDBJ databases">
        <title>Hydorgenophaga sp. LPB0072 isolated from gastropod.</title>
        <authorList>
            <person name="Kim E."/>
            <person name="Yi H."/>
        </authorList>
    </citation>
    <scope>NUCLEOTIDE SEQUENCE [LARGE SCALE GENOMIC DNA]</scope>
    <source>
        <strain evidence="2 5">LPB0072</strain>
    </source>
</reference>
<dbReference type="PANTHER" id="PTHR15887:SF1">
    <property type="entry name" value="TRANSMEMBRANE PROTEIN 69"/>
    <property type="match status" value="1"/>
</dbReference>
<dbReference type="OrthoDB" id="8591832at2"/>
<name>A0A167IKA7_9BURK</name>
<evidence type="ECO:0000256" key="1">
    <source>
        <dbReference type="SAM" id="Phobius"/>
    </source>
</evidence>
<dbReference type="EMBL" id="CP017476">
    <property type="protein sequence ID" value="AOW14519.1"/>
    <property type="molecule type" value="Genomic_DNA"/>
</dbReference>
<evidence type="ECO:0000313" key="4">
    <source>
        <dbReference type="Proteomes" id="UP000185657"/>
    </source>
</evidence>